<dbReference type="InterPro" id="IPR006137">
    <property type="entry name" value="NADH_UbQ_OxRdtase-like_20kDa"/>
</dbReference>
<dbReference type="EC" id="1.12.1.2" evidence="3"/>
<dbReference type="SUPFAM" id="SSF56770">
    <property type="entry name" value="HydA/Nqo6-like"/>
    <property type="match status" value="1"/>
</dbReference>
<keyword evidence="3" id="KW-0371">Homeobox</keyword>
<dbReference type="AlphaFoldDB" id="A0A3B0UBG6"/>
<evidence type="ECO:0000256" key="1">
    <source>
        <dbReference type="ARBA" id="ARBA00023002"/>
    </source>
</evidence>
<name>A0A3B0UBG6_9ZZZZ</name>
<protein>
    <submittedName>
        <fullName evidence="3">NAD-reducing [NiFe] hydrogenase HoxFUYH(E), subunit delta (HoxY)</fullName>
        <ecNumber evidence="3">1.12.1.2</ecNumber>
    </submittedName>
</protein>
<dbReference type="InterPro" id="IPR037024">
    <property type="entry name" value="NiFe_Hase_small_N_sf"/>
</dbReference>
<organism evidence="3">
    <name type="scientific">hydrothermal vent metagenome</name>
    <dbReference type="NCBI Taxonomy" id="652676"/>
    <lineage>
        <taxon>unclassified sequences</taxon>
        <taxon>metagenomes</taxon>
        <taxon>ecological metagenomes</taxon>
    </lineage>
</organism>
<dbReference type="Gene3D" id="3.40.50.700">
    <property type="entry name" value="NADH:ubiquinone oxidoreductase-like, 20kDa subunit"/>
    <property type="match status" value="1"/>
</dbReference>
<dbReference type="GO" id="GO:0051536">
    <property type="term" value="F:iron-sulfur cluster binding"/>
    <property type="evidence" value="ECO:0007669"/>
    <property type="project" value="InterPro"/>
</dbReference>
<keyword evidence="1 3" id="KW-0560">Oxidoreductase</keyword>
<gene>
    <name evidence="3" type="ORF">MNBD_BACTEROID07-781</name>
</gene>
<dbReference type="GO" id="GO:0047985">
    <property type="term" value="F:hydrogen dehydrogenase activity"/>
    <property type="evidence" value="ECO:0007669"/>
    <property type="project" value="UniProtKB-EC"/>
</dbReference>
<sequence>MNKKILATTSLAGCFGCHMSILDIDERILDLIELVEFNKSPIDDIKRFTKPVDIGIIEGGCCNSENVEILKYFRENCKILVSLGECAIMGGLPAMRNGIPIEECLNEAYLDGPTVQENHERIIPNDEELPLLLDQVYPCHEVVKIDYFLPGCPPRADLIWNALYALITDNPMEIPYEVVKFD</sequence>
<dbReference type="Pfam" id="PF01058">
    <property type="entry name" value="Oxidored_q6"/>
    <property type="match status" value="1"/>
</dbReference>
<evidence type="ECO:0000313" key="3">
    <source>
        <dbReference type="EMBL" id="VAW26420.1"/>
    </source>
</evidence>
<dbReference type="GO" id="GO:0003677">
    <property type="term" value="F:DNA binding"/>
    <property type="evidence" value="ECO:0007669"/>
    <property type="project" value="UniProtKB-KW"/>
</dbReference>
<dbReference type="InterPro" id="IPR051349">
    <property type="entry name" value="Hydrogenase_assoc-protein"/>
</dbReference>
<accession>A0A3B0UBG6</accession>
<dbReference type="PANTHER" id="PTHR42845:SF1">
    <property type="entry name" value="HYDROGENASE SMALL SUBUNIT"/>
    <property type="match status" value="1"/>
</dbReference>
<reference evidence="3" key="1">
    <citation type="submission" date="2018-06" db="EMBL/GenBank/DDBJ databases">
        <authorList>
            <person name="Zhirakovskaya E."/>
        </authorList>
    </citation>
    <scope>NUCLEOTIDE SEQUENCE</scope>
</reference>
<dbReference type="EMBL" id="UOET01000028">
    <property type="protein sequence ID" value="VAW26420.1"/>
    <property type="molecule type" value="Genomic_DNA"/>
</dbReference>
<proteinExistence type="predicted"/>
<dbReference type="PANTHER" id="PTHR42845">
    <property type="entry name" value="COENZYME F420-REDUCING HYDROGENASE, GAMMA SUBUNIT"/>
    <property type="match status" value="1"/>
</dbReference>
<feature type="domain" description="NADH:ubiquinone oxidoreductase-like 20kDa subunit" evidence="2">
    <location>
        <begin position="14"/>
        <end position="166"/>
    </location>
</feature>
<evidence type="ECO:0000259" key="2">
    <source>
        <dbReference type="Pfam" id="PF01058"/>
    </source>
</evidence>